<comment type="caution">
    <text evidence="1">The sequence shown here is derived from an EMBL/GenBank/DDBJ whole genome shotgun (WGS) entry which is preliminary data.</text>
</comment>
<dbReference type="RefSeq" id="WP_169035743.1">
    <property type="nucleotide sequence ID" value="NZ_LANA01000001.1"/>
</dbReference>
<gene>
    <name evidence="1" type="ORF">VP91_00003780</name>
</gene>
<keyword evidence="2" id="KW-1185">Reference proteome</keyword>
<dbReference type="InterPro" id="IPR021890">
    <property type="entry name" value="DUF3501"/>
</dbReference>
<accession>A0ABX1T2Y6</accession>
<dbReference type="Pfam" id="PF12007">
    <property type="entry name" value="DUF3501"/>
    <property type="match status" value="1"/>
</dbReference>
<protein>
    <submittedName>
        <fullName evidence="1">Uncharacterized protein DUF3501</fullName>
    </submittedName>
</protein>
<proteinExistence type="predicted"/>
<evidence type="ECO:0000313" key="2">
    <source>
        <dbReference type="Proteomes" id="UP001166004"/>
    </source>
</evidence>
<dbReference type="EMBL" id="LANA01000001">
    <property type="protein sequence ID" value="NMN67236.1"/>
    <property type="molecule type" value="Genomic_DNA"/>
</dbReference>
<dbReference type="Proteomes" id="UP001166004">
    <property type="component" value="Unassembled WGS sequence"/>
</dbReference>
<reference evidence="1 2" key="1">
    <citation type="submission" date="2019-07" db="EMBL/GenBank/DDBJ databases">
        <title>SAR11 Genome Evolution.</title>
        <authorList>
            <person name="Giovannoni S."/>
        </authorList>
    </citation>
    <scope>NUCLEOTIDE SEQUENCE [LARGE SCALE GENOMIC DNA]</scope>
    <source>
        <strain evidence="1 2">HTCC9565</strain>
    </source>
</reference>
<name>A0ABX1T2Y6_PELUQ</name>
<organism evidence="1 2">
    <name type="scientific">Pelagibacter ubique</name>
    <dbReference type="NCBI Taxonomy" id="198252"/>
    <lineage>
        <taxon>Bacteria</taxon>
        <taxon>Pseudomonadati</taxon>
        <taxon>Pseudomonadota</taxon>
        <taxon>Alphaproteobacteria</taxon>
        <taxon>Candidatus Pelagibacterales</taxon>
        <taxon>Candidatus Pelagibacteraceae</taxon>
        <taxon>Candidatus Pelagibacter</taxon>
    </lineage>
</organism>
<evidence type="ECO:0000313" key="1">
    <source>
        <dbReference type="EMBL" id="NMN67236.1"/>
    </source>
</evidence>
<sequence length="197" mass="22378">MSKEKRQIEKEDLLPSDVYVKSRKQIRKDLVEFKKDRRIALGPYATFYFESFETMVAQVQEMLHIEKGGDEQLKDELIAYNPLVPNGKELTATLMFEIDNPISRAAFLGKVGGIEEKIFIKINNEVVKAVPEGDVDRTSAEGKASSVQFIHFKLNDNQIFKFKSDGATIELGIDHKEYTHTTKLAEDSVKSLCADFI</sequence>